<organism evidence="2 3">
    <name type="scientific">Microbispora siamensis</name>
    <dbReference type="NCBI Taxonomy" id="564413"/>
    <lineage>
        <taxon>Bacteria</taxon>
        <taxon>Bacillati</taxon>
        <taxon>Actinomycetota</taxon>
        <taxon>Actinomycetes</taxon>
        <taxon>Streptosporangiales</taxon>
        <taxon>Streptosporangiaceae</taxon>
        <taxon>Microbispora</taxon>
    </lineage>
</organism>
<feature type="signal peptide" evidence="1">
    <location>
        <begin position="1"/>
        <end position="28"/>
    </location>
</feature>
<evidence type="ECO:0000313" key="3">
    <source>
        <dbReference type="Proteomes" id="UP000660454"/>
    </source>
</evidence>
<protein>
    <submittedName>
        <fullName evidence="2">Uncharacterized protein</fullName>
    </submittedName>
</protein>
<proteinExistence type="predicted"/>
<keyword evidence="3" id="KW-1185">Reference proteome</keyword>
<gene>
    <name evidence="2" type="ORF">Msi02_46900</name>
</gene>
<sequence length="66" mass="6730">MVRHSFRALGGVGLAAALLVAVFGATRATDLADGQASISNSRPVGVYAYGYPAGAHPDGCDPPRCR</sequence>
<comment type="caution">
    <text evidence="2">The sequence shown here is derived from an EMBL/GenBank/DDBJ whole genome shotgun (WGS) entry which is preliminary data.</text>
</comment>
<dbReference type="EMBL" id="BOOF01000028">
    <property type="protein sequence ID" value="GIH63873.1"/>
    <property type="molecule type" value="Genomic_DNA"/>
</dbReference>
<reference evidence="2 3" key="1">
    <citation type="submission" date="2021-01" db="EMBL/GenBank/DDBJ databases">
        <title>Whole genome shotgun sequence of Microbispora siamensis NBRC 104113.</title>
        <authorList>
            <person name="Komaki H."/>
            <person name="Tamura T."/>
        </authorList>
    </citation>
    <scope>NUCLEOTIDE SEQUENCE [LARGE SCALE GENOMIC DNA]</scope>
    <source>
        <strain evidence="2 3">NBRC 104113</strain>
    </source>
</reference>
<name>A0ABQ4GR70_9ACTN</name>
<keyword evidence="1" id="KW-0732">Signal</keyword>
<dbReference type="Proteomes" id="UP000660454">
    <property type="component" value="Unassembled WGS sequence"/>
</dbReference>
<feature type="chain" id="PRO_5047282927" evidence="1">
    <location>
        <begin position="29"/>
        <end position="66"/>
    </location>
</feature>
<accession>A0ABQ4GR70</accession>
<evidence type="ECO:0000256" key="1">
    <source>
        <dbReference type="SAM" id="SignalP"/>
    </source>
</evidence>
<evidence type="ECO:0000313" key="2">
    <source>
        <dbReference type="EMBL" id="GIH63873.1"/>
    </source>
</evidence>
<dbReference type="RefSeq" id="WP_204050234.1">
    <property type="nucleotide sequence ID" value="NZ_BOOF01000028.1"/>
</dbReference>